<comment type="similarity">
    <text evidence="1">Belongs to the CoA-transferase III family.</text>
</comment>
<dbReference type="InterPro" id="IPR023606">
    <property type="entry name" value="CoA-Trfase_III_dom_1_sf"/>
</dbReference>
<dbReference type="Proteomes" id="UP000471293">
    <property type="component" value="Unassembled WGS sequence"/>
</dbReference>
<dbReference type="PANTHER" id="PTHR48228:SF6">
    <property type="entry name" value="L-CARNITINE COA-TRANSFERASE"/>
    <property type="match status" value="1"/>
</dbReference>
<accession>A0A6N9TVJ1</accession>
<comment type="caution">
    <text evidence="3">The sequence shown here is derived from an EMBL/GenBank/DDBJ whole genome shotgun (WGS) entry which is preliminary data.</text>
</comment>
<gene>
    <name evidence="3" type="ORF">G3I29_07605</name>
</gene>
<dbReference type="Pfam" id="PF02515">
    <property type="entry name" value="CoA_transf_3"/>
    <property type="match status" value="1"/>
</dbReference>
<dbReference type="EMBL" id="JAAGLQ010000163">
    <property type="protein sequence ID" value="NEA15398.1"/>
    <property type="molecule type" value="Genomic_DNA"/>
</dbReference>
<evidence type="ECO:0000313" key="4">
    <source>
        <dbReference type="Proteomes" id="UP000471293"/>
    </source>
</evidence>
<keyword evidence="2 3" id="KW-0808">Transferase</keyword>
<protein>
    <submittedName>
        <fullName evidence="3">CoA transferase</fullName>
    </submittedName>
</protein>
<dbReference type="InterPro" id="IPR050509">
    <property type="entry name" value="CoA-transferase_III"/>
</dbReference>
<dbReference type="PANTHER" id="PTHR48228">
    <property type="entry name" value="SUCCINYL-COA--D-CITRAMALATE COA-TRANSFERASE"/>
    <property type="match status" value="1"/>
</dbReference>
<dbReference type="InterPro" id="IPR003673">
    <property type="entry name" value="CoA-Trfase_fam_III"/>
</dbReference>
<name>A0A6N9TVJ1_STRHA</name>
<organism evidence="3 4">
    <name type="scientific">Streptomyces halstedii</name>
    <dbReference type="NCBI Taxonomy" id="1944"/>
    <lineage>
        <taxon>Bacteria</taxon>
        <taxon>Bacillati</taxon>
        <taxon>Actinomycetota</taxon>
        <taxon>Actinomycetes</taxon>
        <taxon>Kitasatosporales</taxon>
        <taxon>Streptomycetaceae</taxon>
        <taxon>Streptomyces</taxon>
    </lineage>
</organism>
<evidence type="ECO:0000256" key="2">
    <source>
        <dbReference type="ARBA" id="ARBA00022679"/>
    </source>
</evidence>
<evidence type="ECO:0000256" key="1">
    <source>
        <dbReference type="ARBA" id="ARBA00008383"/>
    </source>
</evidence>
<dbReference type="RefSeq" id="WP_164343277.1">
    <property type="nucleotide sequence ID" value="NZ_JAAGLQ010000163.1"/>
</dbReference>
<evidence type="ECO:0000313" key="3">
    <source>
        <dbReference type="EMBL" id="NEA15398.1"/>
    </source>
</evidence>
<dbReference type="AlphaFoldDB" id="A0A6N9TVJ1"/>
<dbReference type="Gene3D" id="3.40.50.10540">
    <property type="entry name" value="Crotonobetainyl-coa:carnitine coa-transferase, domain 1"/>
    <property type="match status" value="1"/>
</dbReference>
<proteinExistence type="inferred from homology"/>
<dbReference type="Gene3D" id="3.30.1540.10">
    <property type="entry name" value="formyl-coa transferase, domain 3"/>
    <property type="match status" value="1"/>
</dbReference>
<dbReference type="InterPro" id="IPR044855">
    <property type="entry name" value="CoA-Trfase_III_dom3_sf"/>
</dbReference>
<dbReference type="GO" id="GO:0016740">
    <property type="term" value="F:transferase activity"/>
    <property type="evidence" value="ECO:0007669"/>
    <property type="project" value="UniProtKB-KW"/>
</dbReference>
<reference evidence="3 4" key="1">
    <citation type="submission" date="2020-01" db="EMBL/GenBank/DDBJ databases">
        <title>Insect and environment-associated Actinomycetes.</title>
        <authorList>
            <person name="Currrie C."/>
            <person name="Chevrette M."/>
            <person name="Carlson C."/>
            <person name="Stubbendieck R."/>
            <person name="Wendt-Pienkowski E."/>
        </authorList>
    </citation>
    <scope>NUCLEOTIDE SEQUENCE [LARGE SCALE GENOMIC DNA]</scope>
    <source>
        <strain evidence="3 4">SID11342</strain>
    </source>
</reference>
<dbReference type="SUPFAM" id="SSF89796">
    <property type="entry name" value="CoA-transferase family III (CaiB/BaiF)"/>
    <property type="match status" value="1"/>
</dbReference>
<sequence length="410" mass="44135">MTTPEQRAPDSGAGPLRGIRVIDASTILAGPLCAQLLGDFGADVVKIEHPVAGDGMRGHGESKDGVPLWWKEISRNKRTVGLSLSDPDGAALFRRLVETADILVENFRPGTLERWGLGPDVLHEINPGLVIVRITGFGQSGPYASRAGFGTLAEAMSGFAHLTGEADGPPTLPAFGLADTICGIAASSAATMALYHRDRDPLRRGQVVDMSLIEPIMAAVGPSPTVYDQLGIVSRRHGNRSTNNAPRNTYRTRDGHWVAVSTSAQKIAERVMELIGHQEVVDEAWFATGAGRAEHADLLDDLVGGWIAERTREGVIAEFTAAGAAVAPVYDARDLVEDPHIRDTGMLTTVEDDDFGPLLMHNVMWRMSGTPGRIRFTGRHLGADTDEVLTGELGVSETELTDLRRRRVVF</sequence>